<feature type="transmembrane region" description="Helical" evidence="1">
    <location>
        <begin position="77"/>
        <end position="98"/>
    </location>
</feature>
<evidence type="ECO:0000313" key="3">
    <source>
        <dbReference type="Proteomes" id="UP001055336"/>
    </source>
</evidence>
<gene>
    <name evidence="2" type="ORF">MKK62_22385</name>
</gene>
<feature type="transmembrane region" description="Helical" evidence="1">
    <location>
        <begin position="119"/>
        <end position="146"/>
    </location>
</feature>
<keyword evidence="3" id="KW-1185">Reference proteome</keyword>
<proteinExistence type="predicted"/>
<reference evidence="2" key="1">
    <citation type="submission" date="2022-08" db="EMBL/GenBank/DDBJ databases">
        <title>Whole genome sequencing of non-tuberculosis mycobacteria type-strains.</title>
        <authorList>
            <person name="Igarashi Y."/>
            <person name="Osugi A."/>
            <person name="Mitarai S."/>
        </authorList>
    </citation>
    <scope>NUCLEOTIDE SEQUENCE</scope>
    <source>
        <strain evidence="2">DSM 45127</strain>
    </source>
</reference>
<evidence type="ECO:0000313" key="2">
    <source>
        <dbReference type="EMBL" id="UMB69092.1"/>
    </source>
</evidence>
<dbReference type="Proteomes" id="UP001055336">
    <property type="component" value="Chromosome"/>
</dbReference>
<accession>A0ABY3VPF7</accession>
<evidence type="ECO:0000256" key="1">
    <source>
        <dbReference type="SAM" id="Phobius"/>
    </source>
</evidence>
<organism evidence="2 3">
    <name type="scientific">Mycobacterium paraterrae</name>
    <dbReference type="NCBI Taxonomy" id="577492"/>
    <lineage>
        <taxon>Bacteria</taxon>
        <taxon>Bacillati</taxon>
        <taxon>Actinomycetota</taxon>
        <taxon>Actinomycetes</taxon>
        <taxon>Mycobacteriales</taxon>
        <taxon>Mycobacteriaceae</taxon>
        <taxon>Mycobacterium</taxon>
    </lineage>
</organism>
<feature type="transmembrane region" description="Helical" evidence="1">
    <location>
        <begin position="158"/>
        <end position="180"/>
    </location>
</feature>
<name>A0ABY3VPF7_9MYCO</name>
<feature type="transmembrane region" description="Helical" evidence="1">
    <location>
        <begin position="201"/>
        <end position="220"/>
    </location>
</feature>
<keyword evidence="1" id="KW-0472">Membrane</keyword>
<feature type="transmembrane region" description="Helical" evidence="1">
    <location>
        <begin position="6"/>
        <end position="31"/>
    </location>
</feature>
<dbReference type="RefSeq" id="WP_240260824.1">
    <property type="nucleotide sequence ID" value="NZ_CP092488.2"/>
</dbReference>
<dbReference type="EMBL" id="CP092488">
    <property type="protein sequence ID" value="UMB69092.1"/>
    <property type="molecule type" value="Genomic_DNA"/>
</dbReference>
<dbReference type="InterPro" id="IPR021315">
    <property type="entry name" value="Gap/Sap"/>
</dbReference>
<sequence>MTQSWVSLLATLIPLALVVSISPLSVIPAVLVLQTTRPRPTGLAFLGGWLLGLIVLTGVFIESSDALTGLHGKPPAWASWTRVVLGLALIAFGIYRWLTREGHTESPKWMRSFETMTPARATVIGVVLTVVRVEVLTMCALAGLAIGSSNLGRAGEVVTGLIYVAVAASTVAIPVLAYVAAGHRLDEPMARLKAWMERNNAAMMAAVLVLIGGMVLYHGVDALS</sequence>
<feature type="transmembrane region" description="Helical" evidence="1">
    <location>
        <begin position="43"/>
        <end position="61"/>
    </location>
</feature>
<keyword evidence="1" id="KW-1133">Transmembrane helix</keyword>
<dbReference type="Pfam" id="PF11139">
    <property type="entry name" value="SfLAP"/>
    <property type="match status" value="1"/>
</dbReference>
<keyword evidence="1" id="KW-0812">Transmembrane</keyword>
<protein>
    <submittedName>
        <fullName evidence="2">GAP family protein</fullName>
    </submittedName>
</protein>